<sequence>MAETGFNPRTVPVSGYTENRDFSIDRPREGVRRVEPLEQADKPAEADIGQEQRAEEIARMVESALSNSRLKILQDEADGEYIYLMVDQDTGETVRRWPPEKHGDLLEYLRTRQAGLIDRLA</sequence>
<organism evidence="2 3">
    <name type="scientific">Maricaulis virginensis</name>
    <dbReference type="NCBI Taxonomy" id="144022"/>
    <lineage>
        <taxon>Bacteria</taxon>
        <taxon>Pseudomonadati</taxon>
        <taxon>Pseudomonadota</taxon>
        <taxon>Alphaproteobacteria</taxon>
        <taxon>Maricaulales</taxon>
        <taxon>Maricaulaceae</taxon>
        <taxon>Maricaulis</taxon>
    </lineage>
</organism>
<reference evidence="2" key="1">
    <citation type="journal article" date="2014" name="Int. J. Syst. Evol. Microbiol.">
        <title>Complete genome sequence of Corynebacterium casei LMG S-19264T (=DSM 44701T), isolated from a smear-ripened cheese.</title>
        <authorList>
            <consortium name="US DOE Joint Genome Institute (JGI-PGF)"/>
            <person name="Walter F."/>
            <person name="Albersmeier A."/>
            <person name="Kalinowski J."/>
            <person name="Ruckert C."/>
        </authorList>
    </citation>
    <scope>NUCLEOTIDE SEQUENCE</scope>
    <source>
        <strain evidence="2">VKM B-1513</strain>
    </source>
</reference>
<name>A0A9W6MN34_9PROT</name>
<dbReference type="InterPro" id="IPR005186">
    <property type="entry name" value="FlaG"/>
</dbReference>
<evidence type="ECO:0000313" key="3">
    <source>
        <dbReference type="Proteomes" id="UP001143486"/>
    </source>
</evidence>
<evidence type="ECO:0008006" key="4">
    <source>
        <dbReference type="Google" id="ProtNLM"/>
    </source>
</evidence>
<dbReference type="Gene3D" id="3.30.160.170">
    <property type="entry name" value="FlaG-like"/>
    <property type="match status" value="1"/>
</dbReference>
<dbReference type="EMBL" id="BSFE01000002">
    <property type="protein sequence ID" value="GLK51506.1"/>
    <property type="molecule type" value="Genomic_DNA"/>
</dbReference>
<comment type="caution">
    <text evidence="2">The sequence shown here is derived from an EMBL/GenBank/DDBJ whole genome shotgun (WGS) entry which is preliminary data.</text>
</comment>
<protein>
    <recommendedName>
        <fullName evidence="4">FlaG protein</fullName>
    </recommendedName>
</protein>
<dbReference type="Pfam" id="PF03646">
    <property type="entry name" value="FlaG"/>
    <property type="match status" value="1"/>
</dbReference>
<evidence type="ECO:0000313" key="2">
    <source>
        <dbReference type="EMBL" id="GLK51506.1"/>
    </source>
</evidence>
<dbReference type="SUPFAM" id="SSF160214">
    <property type="entry name" value="FlaG-like"/>
    <property type="match status" value="1"/>
</dbReference>
<keyword evidence="3" id="KW-1185">Reference proteome</keyword>
<evidence type="ECO:0000256" key="1">
    <source>
        <dbReference type="SAM" id="MobiDB-lite"/>
    </source>
</evidence>
<accession>A0A9W6MN34</accession>
<proteinExistence type="predicted"/>
<feature type="region of interest" description="Disordered" evidence="1">
    <location>
        <begin position="1"/>
        <end position="50"/>
    </location>
</feature>
<dbReference type="AlphaFoldDB" id="A0A9W6MN34"/>
<dbReference type="InterPro" id="IPR035924">
    <property type="entry name" value="FlaG-like_sf"/>
</dbReference>
<dbReference type="Proteomes" id="UP001143486">
    <property type="component" value="Unassembled WGS sequence"/>
</dbReference>
<feature type="compositionally biased region" description="Basic and acidic residues" evidence="1">
    <location>
        <begin position="18"/>
        <end position="50"/>
    </location>
</feature>
<reference evidence="2" key="2">
    <citation type="submission" date="2023-01" db="EMBL/GenBank/DDBJ databases">
        <authorList>
            <person name="Sun Q."/>
            <person name="Evtushenko L."/>
        </authorList>
    </citation>
    <scope>NUCLEOTIDE SEQUENCE</scope>
    <source>
        <strain evidence="2">VKM B-1513</strain>
    </source>
</reference>
<gene>
    <name evidence="2" type="ORF">GCM10017621_10140</name>
</gene>